<dbReference type="Proteomes" id="UP000368418">
    <property type="component" value="Unassembled WGS sequence"/>
</dbReference>
<reference evidence="6 9" key="2">
    <citation type="submission" date="2018-08" db="EMBL/GenBank/DDBJ databases">
        <title>A genome reference for cultivated species of the human gut microbiota.</title>
        <authorList>
            <person name="Zou Y."/>
            <person name="Xue W."/>
            <person name="Luo G."/>
        </authorList>
    </citation>
    <scope>NUCLEOTIDE SEQUENCE [LARGE SCALE GENOMIC DNA]</scope>
    <source>
        <strain evidence="6 9">AF24-29LB</strain>
    </source>
</reference>
<evidence type="ECO:0000313" key="7">
    <source>
        <dbReference type="Proteomes" id="UP000095657"/>
    </source>
</evidence>
<dbReference type="InterPro" id="IPR042279">
    <property type="entry name" value="Pep_M60_3"/>
</dbReference>
<evidence type="ECO:0000313" key="4">
    <source>
        <dbReference type="EMBL" id="KAA5464391.1"/>
    </source>
</evidence>
<dbReference type="PANTHER" id="PTHR15730:SF5">
    <property type="entry name" value="SI:CH211-210B2.2-RELATED"/>
    <property type="match status" value="1"/>
</dbReference>
<dbReference type="Gene3D" id="2.60.120.260">
    <property type="entry name" value="Galactose-binding domain-like"/>
    <property type="match status" value="1"/>
</dbReference>
<dbReference type="PROSITE" id="PS51723">
    <property type="entry name" value="PEPTIDASE_M60"/>
    <property type="match status" value="1"/>
</dbReference>
<reference evidence="7 8" key="1">
    <citation type="submission" date="2015-09" db="EMBL/GenBank/DDBJ databases">
        <authorList>
            <consortium name="Pathogen Informatics"/>
        </authorList>
    </citation>
    <scope>NUCLEOTIDE SEQUENCE [LARGE SCALE GENOMIC DNA]</scope>
    <source>
        <strain evidence="2 7">2789STDY5834880</strain>
        <strain evidence="3 8">2789STDY5834946</strain>
    </source>
</reference>
<dbReference type="STRING" id="47678.ERS852494_02310"/>
<dbReference type="Proteomes" id="UP000095657">
    <property type="component" value="Unassembled WGS sequence"/>
</dbReference>
<dbReference type="AlphaFoldDB" id="A0A174NKF2"/>
<dbReference type="Proteomes" id="UP000284205">
    <property type="component" value="Unassembled WGS sequence"/>
</dbReference>
<dbReference type="RefSeq" id="WP_005680055.1">
    <property type="nucleotide sequence ID" value="NZ_CABMOQ010000001.1"/>
</dbReference>
<evidence type="ECO:0000313" key="5">
    <source>
        <dbReference type="EMBL" id="KAA5500332.1"/>
    </source>
</evidence>
<proteinExistence type="predicted"/>
<dbReference type="Pfam" id="PF18630">
    <property type="entry name" value="Peptidase_M60_C"/>
    <property type="match status" value="1"/>
</dbReference>
<dbReference type="EMBL" id="VVYP01000006">
    <property type="protein sequence ID" value="KAA5464391.1"/>
    <property type="molecule type" value="Genomic_DNA"/>
</dbReference>
<dbReference type="Gene3D" id="1.10.390.30">
    <property type="entry name" value="Peptidase M60, enhancin-like domain 3"/>
    <property type="match status" value="1"/>
</dbReference>
<organism evidence="2 7">
    <name type="scientific">Bacteroides caccae</name>
    <dbReference type="NCBI Taxonomy" id="47678"/>
    <lineage>
        <taxon>Bacteria</taxon>
        <taxon>Pseudomonadati</taxon>
        <taxon>Bacteroidota</taxon>
        <taxon>Bacteroidia</taxon>
        <taxon>Bacteroidales</taxon>
        <taxon>Bacteroidaceae</taxon>
        <taxon>Bacteroides</taxon>
    </lineage>
</organism>
<reference evidence="10 11" key="3">
    <citation type="journal article" date="2019" name="Nat. Med.">
        <title>A library of human gut bacterial isolates paired with longitudinal multiomics data enables mechanistic microbiome research.</title>
        <authorList>
            <person name="Poyet M."/>
            <person name="Groussin M."/>
            <person name="Gibbons S.M."/>
            <person name="Avila-Pacheco J."/>
            <person name="Jiang X."/>
            <person name="Kearney S.M."/>
            <person name="Perrotta A.R."/>
            <person name="Berdy B."/>
            <person name="Zhao S."/>
            <person name="Lieberman T.D."/>
            <person name="Swanson P.K."/>
            <person name="Smith M."/>
            <person name="Roesemann S."/>
            <person name="Alexander J.E."/>
            <person name="Rich S.A."/>
            <person name="Livny J."/>
            <person name="Vlamakis H."/>
            <person name="Clish C."/>
            <person name="Bullock K."/>
            <person name="Deik A."/>
            <person name="Scott J."/>
            <person name="Pierce K.A."/>
            <person name="Xavier R.J."/>
            <person name="Alm E.J."/>
        </authorList>
    </citation>
    <scope>NUCLEOTIDE SEQUENCE [LARGE SCALE GENOMIC DNA]</scope>
    <source>
        <strain evidence="5 10">BIOML-A19</strain>
        <strain evidence="4 11">BIOML-A31</strain>
    </source>
</reference>
<evidence type="ECO:0000313" key="8">
    <source>
        <dbReference type="Proteomes" id="UP000095725"/>
    </source>
</evidence>
<dbReference type="EMBL" id="CZBL01000005">
    <property type="protein sequence ID" value="CUP99721.1"/>
    <property type="molecule type" value="Genomic_DNA"/>
</dbReference>
<evidence type="ECO:0000313" key="3">
    <source>
        <dbReference type="EMBL" id="CUP99721.1"/>
    </source>
</evidence>
<dbReference type="InterPro" id="IPR008979">
    <property type="entry name" value="Galactose-bd-like_sf"/>
</dbReference>
<dbReference type="EMBL" id="VVYD01000005">
    <property type="protein sequence ID" value="KAA5500332.1"/>
    <property type="molecule type" value="Genomic_DNA"/>
</dbReference>
<evidence type="ECO:0000313" key="2">
    <source>
        <dbReference type="EMBL" id="CUP47030.1"/>
    </source>
</evidence>
<gene>
    <name evidence="6" type="ORF">DWY26_12610</name>
    <name evidence="2" type="ORF">ERS852494_02310</name>
    <name evidence="3" type="ORF">ERS852558_01515</name>
    <name evidence="5" type="ORF">F2Y31_07780</name>
    <name evidence="4" type="ORF">F2Y36_07045</name>
</gene>
<evidence type="ECO:0000313" key="9">
    <source>
        <dbReference type="Proteomes" id="UP000284205"/>
    </source>
</evidence>
<dbReference type="Pfam" id="PF13402">
    <property type="entry name" value="Peptidase_M60"/>
    <property type="match status" value="1"/>
</dbReference>
<dbReference type="EMBL" id="QRUO01000011">
    <property type="protein sequence ID" value="RGR70142.1"/>
    <property type="molecule type" value="Genomic_DNA"/>
</dbReference>
<dbReference type="PANTHER" id="PTHR15730">
    <property type="entry name" value="EXPERIMENTAL AUTOIMMUNE PROSTATITIS ANTIGEN 2-RELATED"/>
    <property type="match status" value="1"/>
</dbReference>
<name>A0A174NKF2_9BACE</name>
<dbReference type="InterPro" id="IPR000421">
    <property type="entry name" value="FA58C"/>
</dbReference>
<feature type="domain" description="Peptidase M60" evidence="1">
    <location>
        <begin position="354"/>
        <end position="670"/>
    </location>
</feature>
<dbReference type="Gene3D" id="2.60.120.1250">
    <property type="entry name" value="Peptidase M60, enhancin-like domain 1"/>
    <property type="match status" value="1"/>
</dbReference>
<dbReference type="GeneID" id="75113101"/>
<dbReference type="InterPro" id="IPR041333">
    <property type="entry name" value="M60_C"/>
</dbReference>
<accession>A0A174NKF2</accession>
<dbReference type="Pfam" id="PF00754">
    <property type="entry name" value="F5_F8_type_C"/>
    <property type="match status" value="1"/>
</dbReference>
<sequence>MKYIHLYLTYFLCLITSLIYTGCKDDESELIPNTFEISSSDLNKEIDFRSTTMSIPVKTNLRTSQWSVNSDEKWATAFQQDDKIMLSILDNQGKTKRYAKLAVKSELGNYTINLTQYGVNDVDFRNDTQIAIVSGNAISQGDNWSIEKTFDGIKGSQTQGDGYHYHSPWDNTTHPLPIDLEYTLQGDKQVDYFIYYPRNGNGNFGAVDVYVQTADNPNYVLAGTYDFGQQGGFDGKTGILTKTVKATKVKITVKTGLGGFASCGEMEFFEKANYRDLNDPLLTVFTDLTCSSLKEGVTDEEIDALESETFRRVAHALKDNTYDEWEKDFRIREYKAYSNIDYWATRLQTKKYSNLDNPTGIYVNKDEEIIVLVGNIPEGQKVSLQCIWEENVYTSGSSTDYYKQTQATGTTYSLEEGVNLLKMQGPGQLFVMYNVDGEQLLNNPAPIKIHIPLGHGVVNGFFDLEEHKTDAKYAELISKATHKYFCVRGERMMFYFHRLKMLDAAPTEILSAIHLWDDIVGWEQSLMGISQYRQDGKINNHMFAISPEGSYMWASDYRMGFVYTYLKNILLRENVMAAEDNAWGPAHEMGHVHQAAINWPSSTESSNNLFSNYVIRRLGKYKSRGRGLTSLANAIYRDKQVWWNMGTSTHQNEDTEIHMRMNWQLWIYYDLCKGNEQEAKFWPKVFDIMRTTYKNVPESDPGARQLAFVKAVCEAAQEDLTDFFETWGFFKTVDNVKVEQYGTWTYTVTDKMIADTKAWIKTQNYPKAAPIQYIEDRKISDFTSGDYRYKEVGDLGYYTQFQNNEKITKTPTYTMVASVTGSEITIKNGEQAVAFEVRKQSTDGTMGEVVYFSNFLKFSVPRNIPLIRTGIYAVQADGERILVNKE</sequence>
<protein>
    <submittedName>
        <fullName evidence="4">Carbohydrate-binding protein</fullName>
    </submittedName>
    <submittedName>
        <fullName evidence="2">Coagulation factor 5/8 type domain protein</fullName>
    </submittedName>
</protein>
<dbReference type="SMART" id="SM01276">
    <property type="entry name" value="M60-like"/>
    <property type="match status" value="1"/>
</dbReference>
<evidence type="ECO:0000313" key="6">
    <source>
        <dbReference type="EMBL" id="RGR70142.1"/>
    </source>
</evidence>
<dbReference type="EMBL" id="CZAI01000005">
    <property type="protein sequence ID" value="CUP47030.1"/>
    <property type="molecule type" value="Genomic_DNA"/>
</dbReference>
<dbReference type="InterPro" id="IPR031161">
    <property type="entry name" value="Peptidase_M60_dom"/>
</dbReference>
<dbReference type="InterPro" id="IPR051244">
    <property type="entry name" value="TCAF"/>
</dbReference>
<evidence type="ECO:0000313" key="11">
    <source>
        <dbReference type="Proteomes" id="UP000475905"/>
    </source>
</evidence>
<dbReference type="Gene3D" id="3.40.390.80">
    <property type="entry name" value="Peptidase M60, enhancin-like domain 2"/>
    <property type="match status" value="1"/>
</dbReference>
<evidence type="ECO:0000313" key="10">
    <source>
        <dbReference type="Proteomes" id="UP000368418"/>
    </source>
</evidence>
<evidence type="ECO:0000259" key="1">
    <source>
        <dbReference type="PROSITE" id="PS51723"/>
    </source>
</evidence>
<dbReference type="Proteomes" id="UP000095725">
    <property type="component" value="Unassembled WGS sequence"/>
</dbReference>
<dbReference type="SUPFAM" id="SSF49785">
    <property type="entry name" value="Galactose-binding domain-like"/>
    <property type="match status" value="1"/>
</dbReference>
<dbReference type="Proteomes" id="UP000475905">
    <property type="component" value="Unassembled WGS sequence"/>
</dbReference>